<evidence type="ECO:0000313" key="3">
    <source>
        <dbReference type="Proteomes" id="UP001595817"/>
    </source>
</evidence>
<reference evidence="3" key="1">
    <citation type="journal article" date="2019" name="Int. J. Syst. Evol. Microbiol.">
        <title>The Global Catalogue of Microorganisms (GCM) 10K type strain sequencing project: providing services to taxonomists for standard genome sequencing and annotation.</title>
        <authorList>
            <consortium name="The Broad Institute Genomics Platform"/>
            <consortium name="The Broad Institute Genome Sequencing Center for Infectious Disease"/>
            <person name="Wu L."/>
            <person name="Ma J."/>
        </authorList>
    </citation>
    <scope>NUCLEOTIDE SEQUENCE [LARGE SCALE GENOMIC DNA]</scope>
    <source>
        <strain evidence="3">CCUG 59778</strain>
    </source>
</reference>
<organism evidence="2 3">
    <name type="scientific">Chungangia koreensis</name>
    <dbReference type="NCBI Taxonomy" id="752657"/>
    <lineage>
        <taxon>Bacteria</taxon>
        <taxon>Bacillati</taxon>
        <taxon>Bacillota</taxon>
        <taxon>Bacilli</taxon>
        <taxon>Lactobacillales</taxon>
        <taxon>Chungangia</taxon>
    </lineage>
</organism>
<accession>A0ABV8WZN9</accession>
<sequence>MSNRDIILFIVLSVLSTLFIMWTCFSKVFMTSDIPVKFSMIEGQSFTVRVLIITLLLILVLFFSSRFIKVVTGIYALLTIGYTIYAVNRFFTSEYPIIKYLDFGNVLMYMIPSIVGLLLIYKIKLPEKHNNLQ</sequence>
<feature type="transmembrane region" description="Helical" evidence="1">
    <location>
        <begin position="74"/>
        <end position="91"/>
    </location>
</feature>
<keyword evidence="1" id="KW-1133">Transmembrane helix</keyword>
<feature type="transmembrane region" description="Helical" evidence="1">
    <location>
        <begin position="6"/>
        <end position="25"/>
    </location>
</feature>
<dbReference type="EMBL" id="JBHSEC010000001">
    <property type="protein sequence ID" value="MFC4408956.1"/>
    <property type="molecule type" value="Genomic_DNA"/>
</dbReference>
<evidence type="ECO:0000313" key="2">
    <source>
        <dbReference type="EMBL" id="MFC4408956.1"/>
    </source>
</evidence>
<proteinExistence type="predicted"/>
<protein>
    <submittedName>
        <fullName evidence="2">Uncharacterized protein</fullName>
    </submittedName>
</protein>
<dbReference type="RefSeq" id="WP_378151201.1">
    <property type="nucleotide sequence ID" value="NZ_JBHSEC010000001.1"/>
</dbReference>
<keyword evidence="1" id="KW-0812">Transmembrane</keyword>
<dbReference type="Proteomes" id="UP001595817">
    <property type="component" value="Unassembled WGS sequence"/>
</dbReference>
<comment type="caution">
    <text evidence="2">The sequence shown here is derived from an EMBL/GenBank/DDBJ whole genome shotgun (WGS) entry which is preliminary data.</text>
</comment>
<feature type="transmembrane region" description="Helical" evidence="1">
    <location>
        <begin position="103"/>
        <end position="123"/>
    </location>
</feature>
<name>A0ABV8WZN9_9LACT</name>
<feature type="transmembrane region" description="Helical" evidence="1">
    <location>
        <begin position="46"/>
        <end position="68"/>
    </location>
</feature>
<keyword evidence="1" id="KW-0472">Membrane</keyword>
<keyword evidence="3" id="KW-1185">Reference proteome</keyword>
<gene>
    <name evidence="2" type="ORF">ACFOZY_00760</name>
</gene>
<evidence type="ECO:0000256" key="1">
    <source>
        <dbReference type="SAM" id="Phobius"/>
    </source>
</evidence>